<proteinExistence type="predicted"/>
<protein>
    <submittedName>
        <fullName evidence="2">Uncharacterized protein</fullName>
    </submittedName>
</protein>
<evidence type="ECO:0000313" key="2">
    <source>
        <dbReference type="EMBL" id="MDH0562815.1"/>
    </source>
</evidence>
<reference evidence="2" key="1">
    <citation type="submission" date="2022-09" db="EMBL/GenBank/DDBJ databases">
        <title>Intensive care unit water sources are persistently colonized with multi-drug resistant bacteria and are the site of extensive horizontal gene transfer of antibiotic resistance genes.</title>
        <authorList>
            <person name="Diorio-Toth L."/>
        </authorList>
    </citation>
    <scope>NUCLEOTIDE SEQUENCE</scope>
    <source>
        <strain evidence="2">GD04005</strain>
    </source>
</reference>
<comment type="caution">
    <text evidence="2">The sequence shown here is derived from an EMBL/GenBank/DDBJ whole genome shotgun (WGS) entry which is preliminary data.</text>
</comment>
<gene>
    <name evidence="2" type="ORF">N7644_03860</name>
</gene>
<keyword evidence="1" id="KW-0472">Membrane</keyword>
<evidence type="ECO:0000256" key="1">
    <source>
        <dbReference type="SAM" id="Phobius"/>
    </source>
</evidence>
<evidence type="ECO:0000313" key="3">
    <source>
        <dbReference type="Proteomes" id="UP001159329"/>
    </source>
</evidence>
<keyword evidence="1" id="KW-1133">Transmembrane helix</keyword>
<feature type="transmembrane region" description="Helical" evidence="1">
    <location>
        <begin position="5"/>
        <end position="22"/>
    </location>
</feature>
<organism evidence="2 3">
    <name type="scientific">Acinetobacter courvalinii</name>
    <dbReference type="NCBI Taxonomy" id="280147"/>
    <lineage>
        <taxon>Bacteria</taxon>
        <taxon>Pseudomonadati</taxon>
        <taxon>Pseudomonadota</taxon>
        <taxon>Gammaproteobacteria</taxon>
        <taxon>Moraxellales</taxon>
        <taxon>Moraxellaceae</taxon>
        <taxon>Acinetobacter</taxon>
    </lineage>
</organism>
<dbReference type="AlphaFoldDB" id="A0AA42I596"/>
<accession>A0AA42I596</accession>
<name>A0AA42I596_9GAMM</name>
<dbReference type="RefSeq" id="WP_262767832.1">
    <property type="nucleotide sequence ID" value="NZ_JAHPWW010000001.1"/>
</dbReference>
<sequence>MSVFVMSWAYKVFFFVGLFLIISKKNKFFYWGVFLVVISFLIYLYDLKMSSENYTYIRKNICGKYAISSPKTSMKGAGKVLEVKINVENYGQLIFEIGKDDFYRDTKGIDLIGRKICVNVNVRVLNGKEDLENVTAAKQIIIK</sequence>
<dbReference type="Proteomes" id="UP001159329">
    <property type="component" value="Unassembled WGS sequence"/>
</dbReference>
<keyword evidence="1" id="KW-0812">Transmembrane</keyword>
<dbReference type="EMBL" id="JAOEEO010000001">
    <property type="protein sequence ID" value="MDH0562815.1"/>
    <property type="molecule type" value="Genomic_DNA"/>
</dbReference>
<feature type="transmembrane region" description="Helical" evidence="1">
    <location>
        <begin position="28"/>
        <end position="45"/>
    </location>
</feature>